<dbReference type="AlphaFoldDB" id="A0A8T0AF88"/>
<dbReference type="OrthoDB" id="8802377at2759"/>
<comment type="caution">
    <text evidence="3">The sequence shown here is derived from an EMBL/GenBank/DDBJ whole genome shotgun (WGS) entry which is preliminary data.</text>
</comment>
<feature type="region of interest" description="Disordered" evidence="1">
    <location>
        <begin position="43"/>
        <end position="69"/>
    </location>
</feature>
<keyword evidence="4" id="KW-1185">Reference proteome</keyword>
<keyword evidence="2" id="KW-1133">Transmembrane helix</keyword>
<feature type="compositionally biased region" description="Basic and acidic residues" evidence="1">
    <location>
        <begin position="43"/>
        <end position="52"/>
    </location>
</feature>
<proteinExistence type="predicted"/>
<sequence>MAADLGWMSGDTSSLDITIISVLFLVVYITLYTLCTTCFRETPECPEEKERPSSLTLSVNTEDPSNAHRTMNNDDVLSSMVHSNMLQVPAGPPHENHSIVNCQQTNIYSHIRAKSDSYFSLQMSPRILDTPPFSVRSTGSASPQLPALPPVPPSFYLTTVQAQMPVESSSEQQDEEVKTSLECVKPSPEAPPHMTSGFTETVGEEHLYACIYNLRESEPSSPAPCDGANEDQCEVESPYLTVTYDEWTDSTACGLTMLGTDSEKEEELKFIFPLPAVHDDLPSVNPDTSPIYAVVNRKIKSPKLLQEAPIVQNSTVLDEDEAPPVPEKIFD</sequence>
<evidence type="ECO:0000256" key="2">
    <source>
        <dbReference type="SAM" id="Phobius"/>
    </source>
</evidence>
<dbReference type="Proteomes" id="UP000606274">
    <property type="component" value="Unassembled WGS sequence"/>
</dbReference>
<keyword evidence="2" id="KW-0812">Transmembrane</keyword>
<evidence type="ECO:0000313" key="3">
    <source>
        <dbReference type="EMBL" id="KAF7690089.1"/>
    </source>
</evidence>
<accession>A0A8T0AF88</accession>
<gene>
    <name evidence="3" type="ORF">HF521_011893</name>
</gene>
<evidence type="ECO:0000256" key="1">
    <source>
        <dbReference type="SAM" id="MobiDB-lite"/>
    </source>
</evidence>
<evidence type="ECO:0000313" key="4">
    <source>
        <dbReference type="Proteomes" id="UP000606274"/>
    </source>
</evidence>
<protein>
    <submittedName>
        <fullName evidence="3">Uncharacterized protein</fullName>
    </submittedName>
</protein>
<name>A0A8T0AF88_SILME</name>
<organism evidence="3 4">
    <name type="scientific">Silurus meridionalis</name>
    <name type="common">Southern catfish</name>
    <name type="synonym">Silurus soldatovi meridionalis</name>
    <dbReference type="NCBI Taxonomy" id="175797"/>
    <lineage>
        <taxon>Eukaryota</taxon>
        <taxon>Metazoa</taxon>
        <taxon>Chordata</taxon>
        <taxon>Craniata</taxon>
        <taxon>Vertebrata</taxon>
        <taxon>Euteleostomi</taxon>
        <taxon>Actinopterygii</taxon>
        <taxon>Neopterygii</taxon>
        <taxon>Teleostei</taxon>
        <taxon>Ostariophysi</taxon>
        <taxon>Siluriformes</taxon>
        <taxon>Siluridae</taxon>
        <taxon>Silurus</taxon>
    </lineage>
</organism>
<dbReference type="EMBL" id="JABFDY010000023">
    <property type="protein sequence ID" value="KAF7690089.1"/>
    <property type="molecule type" value="Genomic_DNA"/>
</dbReference>
<feature type="compositionally biased region" description="Polar residues" evidence="1">
    <location>
        <begin position="53"/>
        <end position="69"/>
    </location>
</feature>
<reference evidence="3" key="1">
    <citation type="submission" date="2020-08" db="EMBL/GenBank/DDBJ databases">
        <title>Chromosome-level assembly of Southern catfish (Silurus meridionalis) provides insights into visual adaptation to the nocturnal and benthic lifestyles.</title>
        <authorList>
            <person name="Zhang Y."/>
            <person name="Wang D."/>
            <person name="Peng Z."/>
        </authorList>
    </citation>
    <scope>NUCLEOTIDE SEQUENCE</scope>
    <source>
        <strain evidence="3">SWU-2019-XX</strain>
        <tissue evidence="3">Muscle</tissue>
    </source>
</reference>
<keyword evidence="2" id="KW-0472">Membrane</keyword>
<feature type="transmembrane region" description="Helical" evidence="2">
    <location>
        <begin position="17"/>
        <end position="39"/>
    </location>
</feature>